<dbReference type="KEGG" id="snan:I6N98_10220"/>
<dbReference type="InterPro" id="IPR020012">
    <property type="entry name" value="LysM_FimV"/>
</dbReference>
<dbReference type="SUPFAM" id="SSF48452">
    <property type="entry name" value="TPR-like"/>
    <property type="match status" value="1"/>
</dbReference>
<dbReference type="NCBIfam" id="TIGR03505">
    <property type="entry name" value="FimV_core"/>
    <property type="match status" value="1"/>
</dbReference>
<feature type="region of interest" description="Disordered" evidence="3">
    <location>
        <begin position="279"/>
        <end position="342"/>
    </location>
</feature>
<name>A0A7T4QXU8_9GAMM</name>
<feature type="compositionally biased region" description="Low complexity" evidence="3">
    <location>
        <begin position="599"/>
        <end position="610"/>
    </location>
</feature>
<feature type="compositionally biased region" description="Acidic residues" evidence="3">
    <location>
        <begin position="956"/>
        <end position="966"/>
    </location>
</feature>
<feature type="region of interest" description="Disordered" evidence="3">
    <location>
        <begin position="400"/>
        <end position="477"/>
    </location>
</feature>
<dbReference type="InterPro" id="IPR038440">
    <property type="entry name" value="FimV_C_sf"/>
</dbReference>
<feature type="repeat" description="TPR" evidence="1">
    <location>
        <begin position="616"/>
        <end position="649"/>
    </location>
</feature>
<evidence type="ECO:0000313" key="6">
    <source>
        <dbReference type="Proteomes" id="UP000596063"/>
    </source>
</evidence>
<sequence length="1143" mass="121870">MLSNRLAKAVLLAGVLQSGLVHALGVGEISLKSSLNQPLEASIPLRDVGELSEAEILVKLADRQTYQESGIDRTQFLSKLKFSVEVNEAGLSQIRVTTQDPVVEPYLDFIVELRWPNGRMLREYTLLLDLPQYGGDSAPVQAAQRSALTSPTDTTSNASDAADNTVKKSEVVEPGGARGPAAPVAPEARPEAQQTVLPPAEDPDEYRIQHKDTMWRLAERFRPSALVTTQQTMIAIYNKNPDAFIGNNINQIKSGYVLRLPSESEVQAVDPYQAITDIRDQNRRWRGEPAASSASAAAEPATTAPQVDATKSAEPTGPAPASSDGGRFSLSAGSEGEAGSGDVADLERQLQEEKEALERAQLENENMQSRVTEMETQIETLQKLIALKNRQLAALQSGVSESDLAETDQQNLQDSSAEATEESAAEGQADAVVADSNAADEAAAQSDGAAKQEDATPKQASESEPTPAAQSTQSSSEPWYSNRMVQMVLGALVIIVLLILALRQRAKDRDEGEPKYEPVIEGDDNTGFVDGAGAAETALDFDQLNEEPGAEGGEEGSGEDTAFAAASSLDLDDLDDLDLDKPASDSDLSEGSADWEQSAAWETATEGGAESVQPQTDDVMSEAEIYVAYGRYDQASSLLKNAIARDPENSALRVKLIDLYLDTRDRDNFQQAFAELREMGDEDAVARVKESMSAIEGVSDWLDEPSAAASGDMASDSASLDALDDELAFLDSDSELEAPADDVTQAELEESPSVSDNSETEVAGNSDFELDFEEAQRDADEGDLDFDTDFDLGDLDAAIGETEEQGSEFSAAGEEASFSEPAQEDDPELDMDLSEFELDTLDPEPVAPEAGLGGAETLDIDTAEEPLALETPAEETPAEEPLAEEPLAEEPGESDLSELDMDLSDFNFDADDATSEAGEEASANEPESSDAEDDFSVDLESDLSSDLGADFGDSLDSPDADIEDDRQVESQPATTFDSDDLSIESSEPASEEAESSAADSLAGAGDTSSEFDFEDDGSEETLNALMEAADAEADGELSADYADELMQTQDDTVAAPEATTPAPTDSGDLDVEELVFDEFDADPEEGGEFSLGSDADEVATKLDLARAYVDMGDKDGAREILDEVLEEGDDAQRSEAQGLIDQL</sequence>
<feature type="compositionally biased region" description="Low complexity" evidence="3">
    <location>
        <begin position="172"/>
        <end position="187"/>
    </location>
</feature>
<evidence type="ECO:0000256" key="3">
    <source>
        <dbReference type="SAM" id="MobiDB-lite"/>
    </source>
</evidence>
<evidence type="ECO:0000313" key="5">
    <source>
        <dbReference type="EMBL" id="QQD16770.1"/>
    </source>
</evidence>
<feature type="compositionally biased region" description="Low complexity" evidence="3">
    <location>
        <begin position="329"/>
        <end position="341"/>
    </location>
</feature>
<feature type="compositionally biased region" description="Basic and acidic residues" evidence="3">
    <location>
        <begin position="507"/>
        <end position="518"/>
    </location>
</feature>
<feature type="region of interest" description="Disordered" evidence="3">
    <location>
        <begin position="739"/>
        <end position="1070"/>
    </location>
</feature>
<dbReference type="Gene3D" id="1.25.40.10">
    <property type="entry name" value="Tetratricopeptide repeat domain"/>
    <property type="match status" value="1"/>
</dbReference>
<feature type="compositionally biased region" description="Low complexity" evidence="3">
    <location>
        <begin position="288"/>
        <end position="305"/>
    </location>
</feature>
<dbReference type="Pfam" id="PF25800">
    <property type="entry name" value="FimV_N"/>
    <property type="match status" value="1"/>
</dbReference>
<feature type="compositionally biased region" description="Low complexity" evidence="3">
    <location>
        <begin position="425"/>
        <end position="449"/>
    </location>
</feature>
<dbReference type="NCBIfam" id="TIGR03504">
    <property type="entry name" value="FimV_Cterm"/>
    <property type="match status" value="1"/>
</dbReference>
<dbReference type="Gene3D" id="3.10.350.10">
    <property type="entry name" value="LysM domain"/>
    <property type="match status" value="1"/>
</dbReference>
<keyword evidence="2" id="KW-0175">Coiled coil</keyword>
<keyword evidence="1" id="KW-0802">TPR repeat</keyword>
<accession>A0A7T4QXU8</accession>
<feature type="region of interest" description="Disordered" evidence="3">
    <location>
        <begin position="574"/>
        <end position="616"/>
    </location>
</feature>
<dbReference type="InterPro" id="IPR020011">
    <property type="entry name" value="FimV_C"/>
</dbReference>
<feature type="compositionally biased region" description="Polar residues" evidence="3">
    <location>
        <begin position="143"/>
        <end position="159"/>
    </location>
</feature>
<dbReference type="AlphaFoldDB" id="A0A7T4QXU8"/>
<dbReference type="Gene3D" id="1.20.58.2200">
    <property type="match status" value="1"/>
</dbReference>
<dbReference type="Pfam" id="PF14559">
    <property type="entry name" value="TPR_19"/>
    <property type="match status" value="2"/>
</dbReference>
<proteinExistence type="predicted"/>
<dbReference type="InterPro" id="IPR057840">
    <property type="entry name" value="FimV_N"/>
</dbReference>
<dbReference type="Proteomes" id="UP000596063">
    <property type="component" value="Chromosome"/>
</dbReference>
<dbReference type="InterPro" id="IPR036779">
    <property type="entry name" value="LysM_dom_sf"/>
</dbReference>
<feature type="region of interest" description="Disordered" evidence="3">
    <location>
        <begin position="141"/>
        <end position="202"/>
    </location>
</feature>
<keyword evidence="6" id="KW-1185">Reference proteome</keyword>
<feature type="coiled-coil region" evidence="2">
    <location>
        <begin position="343"/>
        <end position="391"/>
    </location>
</feature>
<evidence type="ECO:0000259" key="4">
    <source>
        <dbReference type="Pfam" id="PF25800"/>
    </source>
</evidence>
<feature type="compositionally biased region" description="Acidic residues" evidence="3">
    <location>
        <begin position="822"/>
        <end position="842"/>
    </location>
</feature>
<dbReference type="EMBL" id="CP066167">
    <property type="protein sequence ID" value="QQD16770.1"/>
    <property type="molecule type" value="Genomic_DNA"/>
</dbReference>
<feature type="compositionally biased region" description="Acidic residues" evidence="3">
    <location>
        <begin position="927"/>
        <end position="943"/>
    </location>
</feature>
<dbReference type="RefSeq" id="WP_198568272.1">
    <property type="nucleotide sequence ID" value="NZ_CP066167.1"/>
</dbReference>
<dbReference type="InterPro" id="IPR011990">
    <property type="entry name" value="TPR-like_helical_dom_sf"/>
</dbReference>
<feature type="compositionally biased region" description="Polar residues" evidence="3">
    <location>
        <begin position="458"/>
        <end position="477"/>
    </location>
</feature>
<feature type="compositionally biased region" description="Acidic residues" evidence="3">
    <location>
        <begin position="1029"/>
        <end position="1043"/>
    </location>
</feature>
<protein>
    <submittedName>
        <fullName evidence="5">Tetratricopeptide repeat protein</fullName>
    </submittedName>
</protein>
<reference evidence="5 6" key="1">
    <citation type="submission" date="2020-12" db="EMBL/GenBank/DDBJ databases">
        <authorList>
            <person name="Shan Y."/>
        </authorList>
    </citation>
    <scope>NUCLEOTIDE SEQUENCE [LARGE SCALE GENOMIC DNA]</scope>
    <source>
        <strain evidence="6">csc3.9</strain>
    </source>
</reference>
<dbReference type="PROSITE" id="PS50005">
    <property type="entry name" value="TPR"/>
    <property type="match status" value="1"/>
</dbReference>
<feature type="compositionally biased region" description="Low complexity" evidence="3">
    <location>
        <begin position="995"/>
        <end position="1008"/>
    </location>
</feature>
<feature type="compositionally biased region" description="Low complexity" evidence="3">
    <location>
        <begin position="1050"/>
        <end position="1065"/>
    </location>
</feature>
<feature type="compositionally biased region" description="Acidic residues" evidence="3">
    <location>
        <begin position="872"/>
        <end position="919"/>
    </location>
</feature>
<organism evidence="5 6">
    <name type="scientific">Spongiibacter nanhainus</name>
    <dbReference type="NCBI Taxonomy" id="2794344"/>
    <lineage>
        <taxon>Bacteria</taxon>
        <taxon>Pseudomonadati</taxon>
        <taxon>Pseudomonadota</taxon>
        <taxon>Gammaproteobacteria</taxon>
        <taxon>Cellvibrionales</taxon>
        <taxon>Spongiibacteraceae</taxon>
        <taxon>Spongiibacter</taxon>
    </lineage>
</organism>
<feature type="domain" description="FimV N-terminal" evidence="4">
    <location>
        <begin position="24"/>
        <end position="131"/>
    </location>
</feature>
<evidence type="ECO:0000256" key="2">
    <source>
        <dbReference type="SAM" id="Coils"/>
    </source>
</evidence>
<evidence type="ECO:0000256" key="1">
    <source>
        <dbReference type="PROSITE-ProRule" id="PRU00339"/>
    </source>
</evidence>
<dbReference type="InterPro" id="IPR019734">
    <property type="entry name" value="TPR_rpt"/>
</dbReference>
<feature type="region of interest" description="Disordered" evidence="3">
    <location>
        <begin position="507"/>
        <end position="531"/>
    </location>
</feature>
<feature type="compositionally biased region" description="Acidic residues" evidence="3">
    <location>
        <begin position="1009"/>
        <end position="1019"/>
    </location>
</feature>
<gene>
    <name evidence="5" type="ORF">I6N98_10220</name>
</gene>
<feature type="compositionally biased region" description="Acidic residues" evidence="3">
    <location>
        <begin position="780"/>
        <end position="794"/>
    </location>
</feature>